<dbReference type="EMBL" id="JAKELL010000050">
    <property type="protein sequence ID" value="KAH8987040.1"/>
    <property type="molecule type" value="Genomic_DNA"/>
</dbReference>
<accession>A0AAD4LCW0</accession>
<comment type="caution">
    <text evidence="4">The sequence shown here is derived from an EMBL/GenBank/DDBJ whole genome shotgun (WGS) entry which is preliminary data.</text>
</comment>
<keyword evidence="2" id="KW-0812">Transmembrane</keyword>
<feature type="transmembrane region" description="Helical" evidence="2">
    <location>
        <begin position="136"/>
        <end position="161"/>
    </location>
</feature>
<evidence type="ECO:0000313" key="5">
    <source>
        <dbReference type="Proteomes" id="UP001201163"/>
    </source>
</evidence>
<feature type="transmembrane region" description="Helical" evidence="2">
    <location>
        <begin position="271"/>
        <end position="298"/>
    </location>
</feature>
<evidence type="ECO:0000256" key="2">
    <source>
        <dbReference type="SAM" id="Phobius"/>
    </source>
</evidence>
<dbReference type="InterPro" id="IPR045338">
    <property type="entry name" value="DUF6535"/>
</dbReference>
<name>A0AAD4LCW0_9AGAM</name>
<evidence type="ECO:0000256" key="1">
    <source>
        <dbReference type="SAM" id="MobiDB-lite"/>
    </source>
</evidence>
<dbReference type="AlphaFoldDB" id="A0AAD4LCW0"/>
<feature type="transmembrane region" description="Helical" evidence="2">
    <location>
        <begin position="207"/>
        <end position="226"/>
    </location>
</feature>
<dbReference type="Pfam" id="PF20153">
    <property type="entry name" value="DUF6535"/>
    <property type="match status" value="1"/>
</dbReference>
<sequence>MSQPFENLNVTAADHIGPGRGNHLYPPQSAPTQEPLGMSNFVDGSGPIYSMYLEMATEEDKKMVEGWKADADGILIFTGLFSAAVASLISVSIQDIRQNPQDTSNFYLANIYQTLADPDISTSFPASPPPFLPPKYAVWVNTLLFLSLVISISCALLATLLQQWARRYLKVTQPRYRPHKRARIRAFFFEGVDKFLLSWAVEALPTLLHVSLFLFFAGVSVFLWNVDLTIFKSVVSWIGICTALYGFITFFPVFRHDSPYNTPLSLPACHIVAVISLVTFRVLQWFTVFIARVFFFVFRSGLFSLRHFVVQAYARFASLEQSSRELLLRGMQKTVEKAALDSPSEIDTRAFMWTFDSLDEDHELERFFSGLPGFRSSKVVDDPLPRLTREQKEKLSTALTGLFDRTFSSDLLPESVKHWRAVICARALDPALFLNEYHLVLQNIMFEDKCRGMRTSKFGCIVRGWGNGGNQGTGLVTQAIVTNIIRVHKRDDSWFILASSELGVPESVLRDYAANSLSLAI</sequence>
<feature type="region of interest" description="Disordered" evidence="1">
    <location>
        <begin position="12"/>
        <end position="37"/>
    </location>
</feature>
<gene>
    <name evidence="4" type="ORF">EDB92DRAFT_2116215</name>
</gene>
<keyword evidence="2" id="KW-0472">Membrane</keyword>
<feature type="transmembrane region" description="Helical" evidence="2">
    <location>
        <begin position="233"/>
        <end position="251"/>
    </location>
</feature>
<reference evidence="4" key="1">
    <citation type="submission" date="2022-01" db="EMBL/GenBank/DDBJ databases">
        <title>Comparative genomics reveals a dynamic genome evolution in the ectomycorrhizal milk-cap (Lactarius) mushrooms.</title>
        <authorList>
            <consortium name="DOE Joint Genome Institute"/>
            <person name="Lebreton A."/>
            <person name="Tang N."/>
            <person name="Kuo A."/>
            <person name="LaButti K."/>
            <person name="Drula E."/>
            <person name="Barry K."/>
            <person name="Clum A."/>
            <person name="Lipzen A."/>
            <person name="Mousain D."/>
            <person name="Ng V."/>
            <person name="Wang R."/>
            <person name="Wang X."/>
            <person name="Dai Y."/>
            <person name="Henrissat B."/>
            <person name="Grigoriev I.V."/>
            <person name="Guerin-Laguette A."/>
            <person name="Yu F."/>
            <person name="Martin F.M."/>
        </authorList>
    </citation>
    <scope>NUCLEOTIDE SEQUENCE</scope>
    <source>
        <strain evidence="4">QP</strain>
    </source>
</reference>
<protein>
    <recommendedName>
        <fullName evidence="3">DUF6535 domain-containing protein</fullName>
    </recommendedName>
</protein>
<evidence type="ECO:0000259" key="3">
    <source>
        <dbReference type="Pfam" id="PF20153"/>
    </source>
</evidence>
<evidence type="ECO:0000313" key="4">
    <source>
        <dbReference type="EMBL" id="KAH8987040.1"/>
    </source>
</evidence>
<feature type="domain" description="DUF6535" evidence="3">
    <location>
        <begin position="51"/>
        <end position="225"/>
    </location>
</feature>
<organism evidence="4 5">
    <name type="scientific">Lactarius akahatsu</name>
    <dbReference type="NCBI Taxonomy" id="416441"/>
    <lineage>
        <taxon>Eukaryota</taxon>
        <taxon>Fungi</taxon>
        <taxon>Dikarya</taxon>
        <taxon>Basidiomycota</taxon>
        <taxon>Agaricomycotina</taxon>
        <taxon>Agaricomycetes</taxon>
        <taxon>Russulales</taxon>
        <taxon>Russulaceae</taxon>
        <taxon>Lactarius</taxon>
    </lineage>
</organism>
<feature type="transmembrane region" description="Helical" evidence="2">
    <location>
        <begin position="71"/>
        <end position="93"/>
    </location>
</feature>
<proteinExistence type="predicted"/>
<keyword evidence="5" id="KW-1185">Reference proteome</keyword>
<keyword evidence="2" id="KW-1133">Transmembrane helix</keyword>
<dbReference type="Proteomes" id="UP001201163">
    <property type="component" value="Unassembled WGS sequence"/>
</dbReference>